<dbReference type="PANTHER" id="PTHR42891:SF1">
    <property type="entry name" value="D-GLYCERO-BETA-D-MANNO-HEPTOSE-1,7-BISPHOSPHATE 7-PHOSPHATASE"/>
    <property type="match status" value="1"/>
</dbReference>
<dbReference type="EMBL" id="JAUEDK010000011">
    <property type="protein sequence ID" value="MDN0074890.1"/>
    <property type="molecule type" value="Genomic_DNA"/>
</dbReference>
<evidence type="ECO:0000256" key="2">
    <source>
        <dbReference type="ARBA" id="ARBA00022490"/>
    </source>
</evidence>
<dbReference type="CDD" id="cd07503">
    <property type="entry name" value="HAD_HisB-N"/>
    <property type="match status" value="1"/>
</dbReference>
<evidence type="ECO:0000313" key="8">
    <source>
        <dbReference type="EMBL" id="MDN0074890.1"/>
    </source>
</evidence>
<dbReference type="Gene3D" id="3.40.50.1000">
    <property type="entry name" value="HAD superfamily/HAD-like"/>
    <property type="match status" value="1"/>
</dbReference>
<keyword evidence="2 7" id="KW-0963">Cytoplasm</keyword>
<dbReference type="InterPro" id="IPR006543">
    <property type="entry name" value="Histidinol-phos"/>
</dbReference>
<sequence>MKLVILDRDGVINHDRDDFVKSPAEWVPIDKSLEAISNFTQAGWRVVVATNQSGLGRKLYTVQALNAMHEKMHRLVGQAGGRIDAVLFCPHTANDNCDCRKPMPGMIQEIAQRFNADTNGLPLIGDSLRDLQAIAAVGGQPLLVKTGKGEKTLAAGGLPEGTLVFDNLFDAADYLIGGATD</sequence>
<dbReference type="PANTHER" id="PTHR42891">
    <property type="entry name" value="D-GLYCERO-BETA-D-MANNO-HEPTOSE-1,7-BISPHOSPHATE 7-PHOSPHATASE"/>
    <property type="match status" value="1"/>
</dbReference>
<evidence type="ECO:0000256" key="4">
    <source>
        <dbReference type="ARBA" id="ARBA00022801"/>
    </source>
</evidence>
<dbReference type="InterPro" id="IPR023214">
    <property type="entry name" value="HAD_sf"/>
</dbReference>
<dbReference type="PIRSF" id="PIRSF004682">
    <property type="entry name" value="GmhB"/>
    <property type="match status" value="1"/>
</dbReference>
<evidence type="ECO:0000256" key="3">
    <source>
        <dbReference type="ARBA" id="ARBA00022723"/>
    </source>
</evidence>
<dbReference type="InterPro" id="IPR006549">
    <property type="entry name" value="HAD-SF_hydro_IIIA"/>
</dbReference>
<keyword evidence="4 7" id="KW-0378">Hydrolase</keyword>
<evidence type="ECO:0000256" key="5">
    <source>
        <dbReference type="ARBA" id="ARBA00023277"/>
    </source>
</evidence>
<comment type="similarity">
    <text evidence="7">Belongs to the gmhB family.</text>
</comment>
<dbReference type="Proteomes" id="UP001168540">
    <property type="component" value="Unassembled WGS sequence"/>
</dbReference>
<dbReference type="RefSeq" id="WP_289829477.1">
    <property type="nucleotide sequence ID" value="NZ_JAUEDK010000011.1"/>
</dbReference>
<dbReference type="EC" id="3.1.3.-" evidence="7"/>
<dbReference type="InterPro" id="IPR004446">
    <property type="entry name" value="Heptose_bisP_phosphatase"/>
</dbReference>
<dbReference type="NCBIfam" id="TIGR01662">
    <property type="entry name" value="HAD-SF-IIIA"/>
    <property type="match status" value="1"/>
</dbReference>
<gene>
    <name evidence="8" type="primary">gmhB</name>
    <name evidence="8" type="ORF">QU481_08285</name>
</gene>
<dbReference type="SUPFAM" id="SSF56784">
    <property type="entry name" value="HAD-like"/>
    <property type="match status" value="1"/>
</dbReference>
<organism evidence="8 9">
    <name type="scientific">Crenobacter oryzisoli</name>
    <dbReference type="NCBI Taxonomy" id="3056844"/>
    <lineage>
        <taxon>Bacteria</taxon>
        <taxon>Pseudomonadati</taxon>
        <taxon>Pseudomonadota</taxon>
        <taxon>Betaproteobacteria</taxon>
        <taxon>Neisseriales</taxon>
        <taxon>Neisseriaceae</taxon>
        <taxon>Crenobacter</taxon>
    </lineage>
</organism>
<comment type="subcellular location">
    <subcellularLocation>
        <location evidence="1 7">Cytoplasm</location>
    </subcellularLocation>
</comment>
<keyword evidence="9" id="KW-1185">Reference proteome</keyword>
<evidence type="ECO:0000256" key="6">
    <source>
        <dbReference type="ARBA" id="ARBA00031828"/>
    </source>
</evidence>
<dbReference type="Pfam" id="PF13242">
    <property type="entry name" value="Hydrolase_like"/>
    <property type="match status" value="1"/>
</dbReference>
<dbReference type="InterPro" id="IPR036412">
    <property type="entry name" value="HAD-like_sf"/>
</dbReference>
<dbReference type="GO" id="GO:0034200">
    <property type="term" value="F:D-glycero-beta-D-manno-heptose 1,7-bisphosphate 7-phosphatase activity"/>
    <property type="evidence" value="ECO:0007669"/>
    <property type="project" value="UniProtKB-EC"/>
</dbReference>
<dbReference type="NCBIfam" id="NF006506">
    <property type="entry name" value="PRK08942.1"/>
    <property type="match status" value="1"/>
</dbReference>
<proteinExistence type="inferred from homology"/>
<reference evidence="8" key="1">
    <citation type="submission" date="2023-06" db="EMBL/GenBank/DDBJ databases">
        <authorList>
            <person name="Zhang S."/>
        </authorList>
    </citation>
    <scope>NUCLEOTIDE SEQUENCE</scope>
    <source>
        <strain evidence="8">SG2303</strain>
    </source>
</reference>
<comment type="caution">
    <text evidence="8">The sequence shown here is derived from an EMBL/GenBank/DDBJ whole genome shotgun (WGS) entry which is preliminary data.</text>
</comment>
<evidence type="ECO:0000313" key="9">
    <source>
        <dbReference type="Proteomes" id="UP001168540"/>
    </source>
</evidence>
<accession>A0ABT7XM92</accession>
<name>A0ABT7XM92_9NEIS</name>
<keyword evidence="5 7" id="KW-0119">Carbohydrate metabolism</keyword>
<evidence type="ECO:0000256" key="7">
    <source>
        <dbReference type="PIRNR" id="PIRNR004682"/>
    </source>
</evidence>
<evidence type="ECO:0000256" key="1">
    <source>
        <dbReference type="ARBA" id="ARBA00004496"/>
    </source>
</evidence>
<dbReference type="NCBIfam" id="TIGR01656">
    <property type="entry name" value="Histidinol-ppas"/>
    <property type="match status" value="1"/>
</dbReference>
<protein>
    <recommendedName>
        <fullName evidence="6 7">D,D-heptose 1,7-bisphosphate phosphatase</fullName>
        <ecNumber evidence="7">3.1.3.-</ecNumber>
    </recommendedName>
</protein>
<keyword evidence="3" id="KW-0479">Metal-binding</keyword>